<reference evidence="2" key="1">
    <citation type="journal article" date="2019" name="Int. J. Syst. Evol. Microbiol.">
        <title>The Global Catalogue of Microorganisms (GCM) 10K type strain sequencing project: providing services to taxonomists for standard genome sequencing and annotation.</title>
        <authorList>
            <consortium name="The Broad Institute Genomics Platform"/>
            <consortium name="The Broad Institute Genome Sequencing Center for Infectious Disease"/>
            <person name="Wu L."/>
            <person name="Ma J."/>
        </authorList>
    </citation>
    <scope>NUCLEOTIDE SEQUENCE [LARGE SCALE GENOMIC DNA]</scope>
    <source>
        <strain evidence="2">CGMCC 1.12371</strain>
    </source>
</reference>
<dbReference type="InterPro" id="IPR016516">
    <property type="entry name" value="UCP07580"/>
</dbReference>
<dbReference type="RefSeq" id="WP_382226232.1">
    <property type="nucleotide sequence ID" value="NZ_JBHTCA010000018.1"/>
</dbReference>
<dbReference type="EMBL" id="JBHTCA010000018">
    <property type="protein sequence ID" value="MFC7410745.1"/>
    <property type="molecule type" value="Genomic_DNA"/>
</dbReference>
<proteinExistence type="predicted"/>
<organism evidence="1 2">
    <name type="scientific">Hydrogenophaga atypica</name>
    <dbReference type="NCBI Taxonomy" id="249409"/>
    <lineage>
        <taxon>Bacteria</taxon>
        <taxon>Pseudomonadati</taxon>
        <taxon>Pseudomonadota</taxon>
        <taxon>Betaproteobacteria</taxon>
        <taxon>Burkholderiales</taxon>
        <taxon>Comamonadaceae</taxon>
        <taxon>Hydrogenophaga</taxon>
    </lineage>
</organism>
<keyword evidence="1" id="KW-0378">Hydrolase</keyword>
<comment type="caution">
    <text evidence="1">The sequence shown here is derived from an EMBL/GenBank/DDBJ whole genome shotgun (WGS) entry which is preliminary data.</text>
</comment>
<name>A0ABW2QTC5_9BURK</name>
<dbReference type="PIRSF" id="PIRSF007580">
    <property type="entry name" value="UCP07580"/>
    <property type="match status" value="1"/>
</dbReference>
<evidence type="ECO:0000313" key="1">
    <source>
        <dbReference type="EMBL" id="MFC7410745.1"/>
    </source>
</evidence>
<keyword evidence="2" id="KW-1185">Reference proteome</keyword>
<evidence type="ECO:0000313" key="2">
    <source>
        <dbReference type="Proteomes" id="UP001596501"/>
    </source>
</evidence>
<dbReference type="PANTHER" id="PTHR39456:SF1">
    <property type="entry name" value="METAL-DEPENDENT HYDROLASE"/>
    <property type="match status" value="1"/>
</dbReference>
<dbReference type="Pfam" id="PF10118">
    <property type="entry name" value="Metal_hydrol"/>
    <property type="match status" value="1"/>
</dbReference>
<protein>
    <submittedName>
        <fullName evidence="1">Metal-dependent hydrolase</fullName>
    </submittedName>
</protein>
<sequence length="284" mass="33009">MHTPPRHPVPTVRRLRVDLDTPLPRHWCDGDALQSAFFNALSMSFPFGEQFFIDAVRAGVAALPADQAKALQAEVQGFLGQEATHRHLHTRFNRHLQAQGLHNAWEARAQARVRQLQGLDTRHALAITAANEHFTALFADWVLSHPTLFTHTEPRLKALWQWHSAEELEHKSTAFDVYRALGGNERWRRRWMRRVTVFFLSDVARQTLLNLHRDGQLWRWRTLRSGWRLLLGQHGLLRLGWRPWCAYFRADFHPDHQTTPRADAWLRDHGDWFETVGQSATGTP</sequence>
<dbReference type="GO" id="GO:0016787">
    <property type="term" value="F:hydrolase activity"/>
    <property type="evidence" value="ECO:0007669"/>
    <property type="project" value="UniProtKB-KW"/>
</dbReference>
<accession>A0ABW2QTC5</accession>
<dbReference type="Proteomes" id="UP001596501">
    <property type="component" value="Unassembled WGS sequence"/>
</dbReference>
<gene>
    <name evidence="1" type="ORF">ACFQPB_17935</name>
</gene>
<dbReference type="PANTHER" id="PTHR39456">
    <property type="entry name" value="METAL-DEPENDENT HYDROLASE"/>
    <property type="match status" value="1"/>
</dbReference>